<gene>
    <name evidence="1" type="ORF">F2Q69_00019289</name>
</gene>
<comment type="caution">
    <text evidence="1">The sequence shown here is derived from an EMBL/GenBank/DDBJ whole genome shotgun (WGS) entry which is preliminary data.</text>
</comment>
<evidence type="ECO:0000313" key="2">
    <source>
        <dbReference type="Proteomes" id="UP000712600"/>
    </source>
</evidence>
<evidence type="ECO:0000313" key="1">
    <source>
        <dbReference type="EMBL" id="KAF3538580.1"/>
    </source>
</evidence>
<dbReference type="EMBL" id="QGKX02001290">
    <property type="protein sequence ID" value="KAF3538580.1"/>
    <property type="molecule type" value="Genomic_DNA"/>
</dbReference>
<sequence length="191" mass="21552">MQLERLYSGGNELDEHPFSKFHLKKFRDNQALVVDWREASSLVLRAAGSILPLRYAQVFGQAIGYLIPIVTNGLPRAEGDNQALVVDWREASSLVLRAAGSILPLRYAQVFGQAIGYLIPIVTNGLPRAEGLVPWGLRSLQSYHPRELLMTKPTEIDESNQNFNFFYLWDLSTELMIMAACPESFIISFKH</sequence>
<name>A0A8S9QB78_BRACR</name>
<proteinExistence type="predicted"/>
<dbReference type="Proteomes" id="UP000712600">
    <property type="component" value="Unassembled WGS sequence"/>
</dbReference>
<reference evidence="1" key="1">
    <citation type="submission" date="2019-12" db="EMBL/GenBank/DDBJ databases">
        <title>Genome sequencing and annotation of Brassica cretica.</title>
        <authorList>
            <person name="Studholme D.J."/>
            <person name="Sarris P."/>
        </authorList>
    </citation>
    <scope>NUCLEOTIDE SEQUENCE</scope>
    <source>
        <strain evidence="1">PFS-109/04</strain>
        <tissue evidence="1">Leaf</tissue>
    </source>
</reference>
<accession>A0A8S9QB78</accession>
<dbReference type="AlphaFoldDB" id="A0A8S9QB78"/>
<organism evidence="1 2">
    <name type="scientific">Brassica cretica</name>
    <name type="common">Mustard</name>
    <dbReference type="NCBI Taxonomy" id="69181"/>
    <lineage>
        <taxon>Eukaryota</taxon>
        <taxon>Viridiplantae</taxon>
        <taxon>Streptophyta</taxon>
        <taxon>Embryophyta</taxon>
        <taxon>Tracheophyta</taxon>
        <taxon>Spermatophyta</taxon>
        <taxon>Magnoliopsida</taxon>
        <taxon>eudicotyledons</taxon>
        <taxon>Gunneridae</taxon>
        <taxon>Pentapetalae</taxon>
        <taxon>rosids</taxon>
        <taxon>malvids</taxon>
        <taxon>Brassicales</taxon>
        <taxon>Brassicaceae</taxon>
        <taxon>Brassiceae</taxon>
        <taxon>Brassica</taxon>
    </lineage>
</organism>
<protein>
    <submittedName>
        <fullName evidence="1">Uncharacterized protein</fullName>
    </submittedName>
</protein>